<evidence type="ECO:0000256" key="1">
    <source>
        <dbReference type="SAM" id="MobiDB-lite"/>
    </source>
</evidence>
<evidence type="ECO:0000313" key="3">
    <source>
        <dbReference type="Proteomes" id="UP000177682"/>
    </source>
</evidence>
<proteinExistence type="predicted"/>
<protein>
    <recommendedName>
        <fullName evidence="4">DUF3467 domain-containing protein</fullName>
    </recommendedName>
</protein>
<dbReference type="InterPro" id="IPR021857">
    <property type="entry name" value="DUF3467"/>
</dbReference>
<evidence type="ECO:0000313" key="2">
    <source>
        <dbReference type="EMBL" id="OGE90218.1"/>
    </source>
</evidence>
<comment type="caution">
    <text evidence="2">The sequence shown here is derived from an EMBL/GenBank/DDBJ whole genome shotgun (WGS) entry which is preliminary data.</text>
</comment>
<dbReference type="EMBL" id="MFEY01000007">
    <property type="protein sequence ID" value="OGE90218.1"/>
    <property type="molecule type" value="Genomic_DNA"/>
</dbReference>
<gene>
    <name evidence="2" type="ORF">A3E29_03915</name>
</gene>
<sequence>MAENKNPEQNINIKIEDGILKGAYSNLMFAAHNKEEFVLDFMSVFGPQGIEVAKIITSPGHFKRIVAALNDNLKRYEESFGKIEGNLPNSPAATSESSKFGF</sequence>
<dbReference type="Proteomes" id="UP000177682">
    <property type="component" value="Unassembled WGS sequence"/>
</dbReference>
<accession>A0A1F5PJV1</accession>
<feature type="region of interest" description="Disordered" evidence="1">
    <location>
        <begin position="83"/>
        <end position="102"/>
    </location>
</feature>
<evidence type="ECO:0008006" key="4">
    <source>
        <dbReference type="Google" id="ProtNLM"/>
    </source>
</evidence>
<name>A0A1F5PJV1_9BACT</name>
<dbReference type="AlphaFoldDB" id="A0A1F5PJV1"/>
<feature type="compositionally biased region" description="Polar residues" evidence="1">
    <location>
        <begin position="87"/>
        <end position="102"/>
    </location>
</feature>
<dbReference type="Pfam" id="PF11950">
    <property type="entry name" value="DUF3467"/>
    <property type="match status" value="1"/>
</dbReference>
<reference evidence="2 3" key="1">
    <citation type="journal article" date="2016" name="Nat. Commun.">
        <title>Thousands of microbial genomes shed light on interconnected biogeochemical processes in an aquifer system.</title>
        <authorList>
            <person name="Anantharaman K."/>
            <person name="Brown C.T."/>
            <person name="Hug L.A."/>
            <person name="Sharon I."/>
            <person name="Castelle C.J."/>
            <person name="Probst A.J."/>
            <person name="Thomas B.C."/>
            <person name="Singh A."/>
            <person name="Wilkins M.J."/>
            <person name="Karaoz U."/>
            <person name="Brodie E.L."/>
            <person name="Williams K.H."/>
            <person name="Hubbard S.S."/>
            <person name="Banfield J.F."/>
        </authorList>
    </citation>
    <scope>NUCLEOTIDE SEQUENCE [LARGE SCALE GENOMIC DNA]</scope>
</reference>
<organism evidence="2 3">
    <name type="scientific">Candidatus Doudnabacteria bacterium RIFCSPHIGHO2_12_FULL_48_16</name>
    <dbReference type="NCBI Taxonomy" id="1817838"/>
    <lineage>
        <taxon>Bacteria</taxon>
        <taxon>Candidatus Doudnaibacteriota</taxon>
    </lineage>
</organism>